<dbReference type="VEuPathDB" id="FungiDB:PCH_Pc22g03200"/>
<name>B6HRA9_PENRW</name>
<keyword evidence="2" id="KW-1185">Reference proteome</keyword>
<dbReference type="AlphaFoldDB" id="B6HRA9"/>
<gene>
    <name evidence="1" type="ORF">Pc22g03200</name>
    <name evidence="1" type="ORF">PCH_Pc22g03200</name>
</gene>
<evidence type="ECO:0000313" key="1">
    <source>
        <dbReference type="EMBL" id="CAP97608.1"/>
    </source>
</evidence>
<reference evidence="1 2" key="1">
    <citation type="journal article" date="2008" name="Nat. Biotechnol.">
        <title>Genome sequencing and analysis of the filamentous fungus Penicillium chrysogenum.</title>
        <authorList>
            <person name="van den Berg M.A."/>
            <person name="Albang R."/>
            <person name="Albermann K."/>
            <person name="Badger J.H."/>
            <person name="Daran J.-M."/>
            <person name="Driessen A.J.M."/>
            <person name="Garcia-Estrada C."/>
            <person name="Fedorova N.D."/>
            <person name="Harris D.M."/>
            <person name="Heijne W.H.M."/>
            <person name="Joardar V.S."/>
            <person name="Kiel J.A.K.W."/>
            <person name="Kovalchuk A."/>
            <person name="Martin J.F."/>
            <person name="Nierman W.C."/>
            <person name="Nijland J.G."/>
            <person name="Pronk J.T."/>
            <person name="Roubos J.A."/>
            <person name="van der Klei I.J."/>
            <person name="van Peij N.N.M.E."/>
            <person name="Veenhuis M."/>
            <person name="von Doehren H."/>
            <person name="Wagner C."/>
            <person name="Wortman J.R."/>
            <person name="Bovenberg R.A.L."/>
        </authorList>
    </citation>
    <scope>NUCLEOTIDE SEQUENCE [LARGE SCALE GENOMIC DNA]</scope>
    <source>
        <strain evidence="2">ATCC 28089 / DSM 1075 / NRRL 1951 / Wisconsin 54-1255</strain>
    </source>
</reference>
<dbReference type="EMBL" id="AM920437">
    <property type="protein sequence ID" value="CAP97608.1"/>
    <property type="molecule type" value="Genomic_DNA"/>
</dbReference>
<proteinExistence type="predicted"/>
<sequence length="135" mass="15046">MGWWSTGCVDMSCFLWHPCYVWVELRHHKHSAANTQPMNIDGGRDFTKNSGRTQNLVELKLQGALDHLDRPATSIADGLFNNGYMDICKVKIVIKTLGVTLKKQFPAERCSVLCTPYSDAPEVILSKADIAHSAL</sequence>
<evidence type="ECO:0000313" key="2">
    <source>
        <dbReference type="Proteomes" id="UP000000724"/>
    </source>
</evidence>
<accession>B6HRA9</accession>
<protein>
    <submittedName>
        <fullName evidence="1">Uncharacterized protein</fullName>
    </submittedName>
</protein>
<dbReference type="HOGENOM" id="CLU_1886454_0_0_1"/>
<dbReference type="Proteomes" id="UP000000724">
    <property type="component" value="Contig Pc00c22"/>
</dbReference>
<organism evidence="1 2">
    <name type="scientific">Penicillium rubens (strain ATCC 28089 / DSM 1075 / NRRL 1951 / Wisconsin 54-1255)</name>
    <name type="common">Penicillium chrysogenum</name>
    <dbReference type="NCBI Taxonomy" id="500485"/>
    <lineage>
        <taxon>Eukaryota</taxon>
        <taxon>Fungi</taxon>
        <taxon>Dikarya</taxon>
        <taxon>Ascomycota</taxon>
        <taxon>Pezizomycotina</taxon>
        <taxon>Eurotiomycetes</taxon>
        <taxon>Eurotiomycetidae</taxon>
        <taxon>Eurotiales</taxon>
        <taxon>Aspergillaceae</taxon>
        <taxon>Penicillium</taxon>
        <taxon>Penicillium chrysogenum species complex</taxon>
    </lineage>
</organism>